<feature type="transmembrane region" description="Helical" evidence="1">
    <location>
        <begin position="199"/>
        <end position="223"/>
    </location>
</feature>
<name>A0A369JS00_HYPMA</name>
<reference evidence="2" key="1">
    <citation type="submission" date="2018-04" db="EMBL/GenBank/DDBJ databases">
        <title>Whole genome sequencing of Hypsizygus marmoreus.</title>
        <authorList>
            <person name="Choi I.-G."/>
            <person name="Min B."/>
            <person name="Kim J.-G."/>
            <person name="Kim S."/>
            <person name="Oh Y.-L."/>
            <person name="Kong W.-S."/>
            <person name="Park H."/>
            <person name="Jeong J."/>
            <person name="Song E.-S."/>
        </authorList>
    </citation>
    <scope>NUCLEOTIDE SEQUENCE [LARGE SCALE GENOMIC DNA]</scope>
    <source>
        <strain evidence="2">51987-8</strain>
    </source>
</reference>
<dbReference type="InParanoid" id="A0A369JS00"/>
<keyword evidence="1" id="KW-0472">Membrane</keyword>
<sequence length="293" mass="31842">MARSGRYQRSSRYRPLLLAPKDVLKGLKSTGQVGKLLNRFAGAFWTNKGQRSGLSWIVRGTKHPSKSDPRWHWTLCGVDESQYAHQSAHIYPNGRLQYRWYGNGGEDPQINEDELLVVGVVGVLLAIVGARKDVVVKGDVEDVGVGGGWCPPGRQRGVIVIWAPLMAVHVLLVIVGALKSSCQSWGMSSSSLEAAIGRIVFLIVVGVALEVAEVSSSSLGMAIRRRSPSSLSLGGGGSVVLEVVGSSSSPLGVVIGGDRRGRSRWRHWRRYCWARRSSAIAFFVVLVRAGWED</sequence>
<dbReference type="Proteomes" id="UP000076154">
    <property type="component" value="Unassembled WGS sequence"/>
</dbReference>
<keyword evidence="3" id="KW-1185">Reference proteome</keyword>
<proteinExistence type="predicted"/>
<evidence type="ECO:0000313" key="2">
    <source>
        <dbReference type="EMBL" id="RDB25061.1"/>
    </source>
</evidence>
<evidence type="ECO:0000313" key="3">
    <source>
        <dbReference type="Proteomes" id="UP000076154"/>
    </source>
</evidence>
<comment type="caution">
    <text evidence="2">The sequence shown here is derived from an EMBL/GenBank/DDBJ whole genome shotgun (WGS) entry which is preliminary data.</text>
</comment>
<gene>
    <name evidence="2" type="ORF">Hypma_008129</name>
</gene>
<feature type="transmembrane region" description="Helical" evidence="1">
    <location>
        <begin position="273"/>
        <end position="291"/>
    </location>
</feature>
<protein>
    <submittedName>
        <fullName evidence="2">Uncharacterized protein</fullName>
    </submittedName>
</protein>
<keyword evidence="1" id="KW-1133">Transmembrane helix</keyword>
<feature type="transmembrane region" description="Helical" evidence="1">
    <location>
        <begin position="159"/>
        <end position="179"/>
    </location>
</feature>
<dbReference type="EMBL" id="LUEZ02000041">
    <property type="protein sequence ID" value="RDB25061.1"/>
    <property type="molecule type" value="Genomic_DNA"/>
</dbReference>
<organism evidence="2 3">
    <name type="scientific">Hypsizygus marmoreus</name>
    <name type="common">White beech mushroom</name>
    <name type="synonym">Agaricus marmoreus</name>
    <dbReference type="NCBI Taxonomy" id="39966"/>
    <lineage>
        <taxon>Eukaryota</taxon>
        <taxon>Fungi</taxon>
        <taxon>Dikarya</taxon>
        <taxon>Basidiomycota</taxon>
        <taxon>Agaricomycotina</taxon>
        <taxon>Agaricomycetes</taxon>
        <taxon>Agaricomycetidae</taxon>
        <taxon>Agaricales</taxon>
        <taxon>Tricholomatineae</taxon>
        <taxon>Lyophyllaceae</taxon>
        <taxon>Hypsizygus</taxon>
    </lineage>
</organism>
<dbReference type="AlphaFoldDB" id="A0A369JS00"/>
<evidence type="ECO:0000256" key="1">
    <source>
        <dbReference type="SAM" id="Phobius"/>
    </source>
</evidence>
<accession>A0A369JS00</accession>
<keyword evidence="1" id="KW-0812">Transmembrane</keyword>